<evidence type="ECO:0000313" key="1">
    <source>
        <dbReference type="EMBL" id="CAK1225287.1"/>
    </source>
</evidence>
<accession>A0ABM9MLT1</accession>
<keyword evidence="2" id="KW-1185">Reference proteome</keyword>
<comment type="caution">
    <text evidence="1">The sequence shown here is derived from an EMBL/GenBank/DDBJ whole genome shotgun (WGS) entry which is preliminary data.</text>
</comment>
<sequence length="149" mass="18011">MADAVDRLFSKFFTGLTERQLTYLKWEIRQRVGSGDENIGGSRGSRRNGQRDLVEGNLIREESNPMIQRLEREQRSMAEFCLTLDKSSLLILNYRYDNRHRYTWYEVANKMMKSERQCQRQVYNLKREFKQSVWYTREIVSKYTYNRNA</sequence>
<protein>
    <recommendedName>
        <fullName evidence="3">Transcriptional regulator</fullName>
    </recommendedName>
</protein>
<dbReference type="Pfam" id="PF05263">
    <property type="entry name" value="DUF722"/>
    <property type="match status" value="1"/>
</dbReference>
<gene>
    <name evidence="1" type="ORF">R54839_PPFHFPJH_00162</name>
</gene>
<dbReference type="RefSeq" id="WP_338345796.1">
    <property type="nucleotide sequence ID" value="NZ_CAUZLR010000001.1"/>
</dbReference>
<reference evidence="1 2" key="1">
    <citation type="submission" date="2023-10" db="EMBL/GenBank/DDBJ databases">
        <authorList>
            <person name="Botero Cardona J."/>
        </authorList>
    </citation>
    <scope>NUCLEOTIDE SEQUENCE [LARGE SCALE GENOMIC DNA]</scope>
    <source>
        <strain evidence="1 2">R-54839</strain>
    </source>
</reference>
<proteinExistence type="predicted"/>
<organism evidence="1 2">
    <name type="scientific">Fructobacillus fructosus</name>
    <dbReference type="NCBI Taxonomy" id="1631"/>
    <lineage>
        <taxon>Bacteria</taxon>
        <taxon>Bacillati</taxon>
        <taxon>Bacillota</taxon>
        <taxon>Bacilli</taxon>
        <taxon>Lactobacillales</taxon>
        <taxon>Lactobacillaceae</taxon>
        <taxon>Fructobacillus</taxon>
    </lineage>
</organism>
<dbReference type="InterPro" id="IPR007927">
    <property type="entry name" value="DUF722"/>
</dbReference>
<evidence type="ECO:0008006" key="3">
    <source>
        <dbReference type="Google" id="ProtNLM"/>
    </source>
</evidence>
<name>A0ABM9MLT1_9LACO</name>
<dbReference type="EMBL" id="CAUZLR010000001">
    <property type="protein sequence ID" value="CAK1225287.1"/>
    <property type="molecule type" value="Genomic_DNA"/>
</dbReference>
<dbReference type="Proteomes" id="UP001314261">
    <property type="component" value="Unassembled WGS sequence"/>
</dbReference>
<evidence type="ECO:0000313" key="2">
    <source>
        <dbReference type="Proteomes" id="UP001314261"/>
    </source>
</evidence>